<dbReference type="EMBL" id="JAMKFB020000003">
    <property type="protein sequence ID" value="KAL0198317.1"/>
    <property type="molecule type" value="Genomic_DNA"/>
</dbReference>
<evidence type="ECO:0000313" key="10">
    <source>
        <dbReference type="Proteomes" id="UP001529510"/>
    </source>
</evidence>
<evidence type="ECO:0000256" key="2">
    <source>
        <dbReference type="ARBA" id="ARBA00022737"/>
    </source>
</evidence>
<sequence length="184" mass="18852">PPADQQPASANGLSPSKNDPPPQSTSTNLTGQNQQAAAMGGGIKIGPLPPNLDELKVAELKQELKVRGLTVSGTKNDLIERLKHFHEQNGGSNAPPSAKTNTPPTTVVGGISPSTQSTDRSVVVAPFSFVATAEMGGAQTSAQQIMQFGSTSSSPPVSPAHSERSSTGMSPDETSCNGDAFGEM</sequence>
<feature type="compositionally biased region" description="Polar residues" evidence="7">
    <location>
        <begin position="145"/>
        <end position="155"/>
    </location>
</feature>
<dbReference type="PANTHER" id="PTHR22793:SF6">
    <property type="entry name" value="MYOCARDIN-RELATED TRANSCRIPTION FACTOR A"/>
    <property type="match status" value="1"/>
</dbReference>
<proteinExistence type="predicted"/>
<keyword evidence="6" id="KW-0539">Nucleus</keyword>
<dbReference type="InterPro" id="IPR036361">
    <property type="entry name" value="SAP_dom_sf"/>
</dbReference>
<dbReference type="Gene3D" id="1.10.720.30">
    <property type="entry name" value="SAP domain"/>
    <property type="match status" value="1"/>
</dbReference>
<dbReference type="SMART" id="SM00513">
    <property type="entry name" value="SAP"/>
    <property type="match status" value="1"/>
</dbReference>
<evidence type="ECO:0000256" key="6">
    <source>
        <dbReference type="ARBA" id="ARBA00023242"/>
    </source>
</evidence>
<dbReference type="PROSITE" id="PS50800">
    <property type="entry name" value="SAP"/>
    <property type="match status" value="1"/>
</dbReference>
<keyword evidence="5" id="KW-0804">Transcription</keyword>
<dbReference type="InterPro" id="IPR003034">
    <property type="entry name" value="SAP_dom"/>
</dbReference>
<feature type="region of interest" description="Disordered" evidence="7">
    <location>
        <begin position="145"/>
        <end position="184"/>
    </location>
</feature>
<evidence type="ECO:0000256" key="4">
    <source>
        <dbReference type="ARBA" id="ARBA00023054"/>
    </source>
</evidence>
<accession>A0ABD0RIG3</accession>
<evidence type="ECO:0000313" key="9">
    <source>
        <dbReference type="EMBL" id="KAL0198317.1"/>
    </source>
</evidence>
<comment type="subcellular location">
    <subcellularLocation>
        <location evidence="1">Nucleus</location>
    </subcellularLocation>
</comment>
<name>A0ABD0RIG3_CIRMR</name>
<keyword evidence="4" id="KW-0175">Coiled coil</keyword>
<organism evidence="9 10">
    <name type="scientific">Cirrhinus mrigala</name>
    <name type="common">Mrigala</name>
    <dbReference type="NCBI Taxonomy" id="683832"/>
    <lineage>
        <taxon>Eukaryota</taxon>
        <taxon>Metazoa</taxon>
        <taxon>Chordata</taxon>
        <taxon>Craniata</taxon>
        <taxon>Vertebrata</taxon>
        <taxon>Euteleostomi</taxon>
        <taxon>Actinopterygii</taxon>
        <taxon>Neopterygii</taxon>
        <taxon>Teleostei</taxon>
        <taxon>Ostariophysi</taxon>
        <taxon>Cypriniformes</taxon>
        <taxon>Cyprinidae</taxon>
        <taxon>Labeoninae</taxon>
        <taxon>Labeonini</taxon>
        <taxon>Cirrhinus</taxon>
    </lineage>
</organism>
<feature type="compositionally biased region" description="Polar residues" evidence="7">
    <location>
        <begin position="165"/>
        <end position="177"/>
    </location>
</feature>
<comment type="caution">
    <text evidence="9">The sequence shown here is derived from an EMBL/GenBank/DDBJ whole genome shotgun (WGS) entry which is preliminary data.</text>
</comment>
<evidence type="ECO:0000256" key="5">
    <source>
        <dbReference type="ARBA" id="ARBA00023163"/>
    </source>
</evidence>
<protein>
    <recommendedName>
        <fullName evidence="8">SAP domain-containing protein</fullName>
    </recommendedName>
</protein>
<keyword evidence="2" id="KW-0677">Repeat</keyword>
<keyword evidence="3" id="KW-0805">Transcription regulation</keyword>
<dbReference type="SUPFAM" id="SSF68906">
    <property type="entry name" value="SAP domain"/>
    <property type="match status" value="1"/>
</dbReference>
<gene>
    <name evidence="9" type="ORF">M9458_006857</name>
</gene>
<evidence type="ECO:0000256" key="7">
    <source>
        <dbReference type="SAM" id="MobiDB-lite"/>
    </source>
</evidence>
<dbReference type="GO" id="GO:0003713">
    <property type="term" value="F:transcription coactivator activity"/>
    <property type="evidence" value="ECO:0007669"/>
    <property type="project" value="UniProtKB-ARBA"/>
</dbReference>
<evidence type="ECO:0000256" key="3">
    <source>
        <dbReference type="ARBA" id="ARBA00023015"/>
    </source>
</evidence>
<dbReference type="Proteomes" id="UP001529510">
    <property type="component" value="Unassembled WGS sequence"/>
</dbReference>
<feature type="compositionally biased region" description="Polar residues" evidence="7">
    <location>
        <begin position="1"/>
        <end position="17"/>
    </location>
</feature>
<dbReference type="FunFam" id="1.10.720.30:FF:000002">
    <property type="entry name" value="Myocardin related transcription factor A"/>
    <property type="match status" value="1"/>
</dbReference>
<feature type="region of interest" description="Disordered" evidence="7">
    <location>
        <begin position="1"/>
        <end position="50"/>
    </location>
</feature>
<keyword evidence="10" id="KW-1185">Reference proteome</keyword>
<feature type="domain" description="SAP" evidence="8">
    <location>
        <begin position="52"/>
        <end position="86"/>
    </location>
</feature>
<dbReference type="PANTHER" id="PTHR22793">
    <property type="entry name" value="MYOCARDIN-RELATED TRANSCRIPTION FACTOR-RELATED"/>
    <property type="match status" value="1"/>
</dbReference>
<dbReference type="AlphaFoldDB" id="A0ABD0RIG3"/>
<feature type="non-terminal residue" evidence="9">
    <location>
        <position position="184"/>
    </location>
</feature>
<feature type="non-terminal residue" evidence="9">
    <location>
        <position position="1"/>
    </location>
</feature>
<dbReference type="InterPro" id="IPR043451">
    <property type="entry name" value="Myocardin-like"/>
</dbReference>
<dbReference type="Pfam" id="PF02037">
    <property type="entry name" value="SAP"/>
    <property type="match status" value="1"/>
</dbReference>
<dbReference type="GO" id="GO:0005634">
    <property type="term" value="C:nucleus"/>
    <property type="evidence" value="ECO:0007669"/>
    <property type="project" value="UniProtKB-SubCell"/>
</dbReference>
<evidence type="ECO:0000259" key="8">
    <source>
        <dbReference type="PROSITE" id="PS50800"/>
    </source>
</evidence>
<evidence type="ECO:0000256" key="1">
    <source>
        <dbReference type="ARBA" id="ARBA00004123"/>
    </source>
</evidence>
<dbReference type="GO" id="GO:0045944">
    <property type="term" value="P:positive regulation of transcription by RNA polymerase II"/>
    <property type="evidence" value="ECO:0007669"/>
    <property type="project" value="UniProtKB-ARBA"/>
</dbReference>
<reference evidence="9 10" key="1">
    <citation type="submission" date="2024-05" db="EMBL/GenBank/DDBJ databases">
        <title>Genome sequencing and assembly of Indian major carp, Cirrhinus mrigala (Hamilton, 1822).</title>
        <authorList>
            <person name="Mohindra V."/>
            <person name="Chowdhury L.M."/>
            <person name="Lal K."/>
            <person name="Jena J.K."/>
        </authorList>
    </citation>
    <scope>NUCLEOTIDE SEQUENCE [LARGE SCALE GENOMIC DNA]</scope>
    <source>
        <strain evidence="9">CM1030</strain>
        <tissue evidence="9">Blood</tissue>
    </source>
</reference>